<dbReference type="Pfam" id="PF00005">
    <property type="entry name" value="ABC_tran"/>
    <property type="match status" value="1"/>
</dbReference>
<dbReference type="InterPro" id="IPR050388">
    <property type="entry name" value="ABC_Ni/Peptide_Import"/>
</dbReference>
<reference evidence="9 10" key="1">
    <citation type="submission" date="2020-02" db="EMBL/GenBank/DDBJ databases">
        <title>Comparative genomics of sulfur disproportionating microorganisms.</title>
        <authorList>
            <person name="Ward L.M."/>
            <person name="Bertran E."/>
            <person name="Johnston D.T."/>
        </authorList>
    </citation>
    <scope>NUCLEOTIDE SEQUENCE [LARGE SCALE GENOMIC DNA]</scope>
    <source>
        <strain evidence="9 10">DSM 100025</strain>
    </source>
</reference>
<dbReference type="RefSeq" id="WP_163298612.1">
    <property type="nucleotide sequence ID" value="NZ_JAAGRR010000059.1"/>
</dbReference>
<dbReference type="SMART" id="SM00382">
    <property type="entry name" value="AAA"/>
    <property type="match status" value="1"/>
</dbReference>
<evidence type="ECO:0000256" key="5">
    <source>
        <dbReference type="ARBA" id="ARBA00022741"/>
    </source>
</evidence>
<protein>
    <submittedName>
        <fullName evidence="9">ABC transporter ATP-binding protein</fullName>
    </submittedName>
</protein>
<evidence type="ECO:0000313" key="10">
    <source>
        <dbReference type="Proteomes" id="UP000469346"/>
    </source>
</evidence>
<dbReference type="InterPro" id="IPR003439">
    <property type="entry name" value="ABC_transporter-like_ATP-bd"/>
</dbReference>
<keyword evidence="6 9" id="KW-0067">ATP-binding</keyword>
<comment type="caution">
    <text evidence="9">The sequence shown here is derived from an EMBL/GenBank/DDBJ whole genome shotgun (WGS) entry which is preliminary data.</text>
</comment>
<sequence length="318" mass="34334">MLAVHGLHVRLQTERGPVPAVRGLDLSVDRGESVCLVGESGCGKTLTALAVLRLLPSPPLEIAGGSIRFDGRELTTLPPEEMRRLRGRRIAMVFQEPMTALNPVFTVGRQIAEVLEVHLGTPPSEARRAALELLEQVGVPEPASRIDAYPHQLSGGLRQRAMIAMALACAPDLLIADEPTTALDVTVQAQILDLLARLQRERGLGLLLVTHNLGVVAQVAHRVLIMYAGRIVEEAPVEALFAHPRHPYTRGLLASVPYGVAEGTRRLPAIPGTVPPLEAVPAGCPFHDRCPEVMDVCRRVEPAARRPGPGVTVRCHLF</sequence>
<evidence type="ECO:0000259" key="8">
    <source>
        <dbReference type="PROSITE" id="PS50893"/>
    </source>
</evidence>
<dbReference type="SUPFAM" id="SSF52540">
    <property type="entry name" value="P-loop containing nucleoside triphosphate hydrolases"/>
    <property type="match status" value="1"/>
</dbReference>
<evidence type="ECO:0000256" key="3">
    <source>
        <dbReference type="ARBA" id="ARBA00022448"/>
    </source>
</evidence>
<organism evidence="9 10">
    <name type="scientific">Dissulfurirhabdus thermomarina</name>
    <dbReference type="NCBI Taxonomy" id="1765737"/>
    <lineage>
        <taxon>Bacteria</taxon>
        <taxon>Deltaproteobacteria</taxon>
        <taxon>Dissulfurirhabdaceae</taxon>
        <taxon>Dissulfurirhabdus</taxon>
    </lineage>
</organism>
<comment type="similarity">
    <text evidence="2">Belongs to the ABC transporter superfamily.</text>
</comment>
<dbReference type="PANTHER" id="PTHR43297">
    <property type="entry name" value="OLIGOPEPTIDE TRANSPORT ATP-BINDING PROTEIN APPD"/>
    <property type="match status" value="1"/>
</dbReference>
<keyword evidence="7" id="KW-0472">Membrane</keyword>
<accession>A0A6N9TQT8</accession>
<dbReference type="InterPro" id="IPR013563">
    <property type="entry name" value="Oligopep_ABC_C"/>
</dbReference>
<dbReference type="AlphaFoldDB" id="A0A6N9TQT8"/>
<comment type="subcellular location">
    <subcellularLocation>
        <location evidence="1">Cell membrane</location>
        <topology evidence="1">Peripheral membrane protein</topology>
    </subcellularLocation>
</comment>
<dbReference type="NCBIfam" id="TIGR01727">
    <property type="entry name" value="oligo_HPY"/>
    <property type="match status" value="1"/>
</dbReference>
<gene>
    <name evidence="9" type="ORF">G3N55_06405</name>
</gene>
<keyword evidence="4" id="KW-1003">Cell membrane</keyword>
<dbReference type="Gene3D" id="3.40.50.300">
    <property type="entry name" value="P-loop containing nucleotide triphosphate hydrolases"/>
    <property type="match status" value="1"/>
</dbReference>
<evidence type="ECO:0000256" key="4">
    <source>
        <dbReference type="ARBA" id="ARBA00022475"/>
    </source>
</evidence>
<dbReference type="Proteomes" id="UP000469346">
    <property type="component" value="Unassembled WGS sequence"/>
</dbReference>
<dbReference type="GO" id="GO:0016887">
    <property type="term" value="F:ATP hydrolysis activity"/>
    <property type="evidence" value="ECO:0007669"/>
    <property type="project" value="InterPro"/>
</dbReference>
<keyword evidence="5" id="KW-0547">Nucleotide-binding</keyword>
<keyword evidence="10" id="KW-1185">Reference proteome</keyword>
<dbReference type="EMBL" id="JAAGRR010000059">
    <property type="protein sequence ID" value="NDY42473.1"/>
    <property type="molecule type" value="Genomic_DNA"/>
</dbReference>
<proteinExistence type="inferred from homology"/>
<name>A0A6N9TQT8_DISTH</name>
<dbReference type="GO" id="GO:0005524">
    <property type="term" value="F:ATP binding"/>
    <property type="evidence" value="ECO:0007669"/>
    <property type="project" value="UniProtKB-KW"/>
</dbReference>
<dbReference type="InterPro" id="IPR027417">
    <property type="entry name" value="P-loop_NTPase"/>
</dbReference>
<dbReference type="PANTHER" id="PTHR43297:SF2">
    <property type="entry name" value="DIPEPTIDE TRANSPORT ATP-BINDING PROTEIN DPPD"/>
    <property type="match status" value="1"/>
</dbReference>
<evidence type="ECO:0000256" key="2">
    <source>
        <dbReference type="ARBA" id="ARBA00005417"/>
    </source>
</evidence>
<dbReference type="InterPro" id="IPR003593">
    <property type="entry name" value="AAA+_ATPase"/>
</dbReference>
<evidence type="ECO:0000256" key="6">
    <source>
        <dbReference type="ARBA" id="ARBA00022840"/>
    </source>
</evidence>
<evidence type="ECO:0000313" key="9">
    <source>
        <dbReference type="EMBL" id="NDY42473.1"/>
    </source>
</evidence>
<dbReference type="CDD" id="cd03257">
    <property type="entry name" value="ABC_NikE_OppD_transporters"/>
    <property type="match status" value="1"/>
</dbReference>
<dbReference type="FunFam" id="3.40.50.300:FF:000016">
    <property type="entry name" value="Oligopeptide ABC transporter ATP-binding component"/>
    <property type="match status" value="1"/>
</dbReference>
<dbReference type="PROSITE" id="PS50893">
    <property type="entry name" value="ABC_TRANSPORTER_2"/>
    <property type="match status" value="1"/>
</dbReference>
<keyword evidence="3" id="KW-0813">Transport</keyword>
<evidence type="ECO:0000256" key="1">
    <source>
        <dbReference type="ARBA" id="ARBA00004202"/>
    </source>
</evidence>
<evidence type="ECO:0000256" key="7">
    <source>
        <dbReference type="ARBA" id="ARBA00023136"/>
    </source>
</evidence>
<dbReference type="GO" id="GO:0005886">
    <property type="term" value="C:plasma membrane"/>
    <property type="evidence" value="ECO:0007669"/>
    <property type="project" value="UniProtKB-SubCell"/>
</dbReference>
<dbReference type="Pfam" id="PF08352">
    <property type="entry name" value="oligo_HPY"/>
    <property type="match status" value="1"/>
</dbReference>
<dbReference type="GO" id="GO:0015833">
    <property type="term" value="P:peptide transport"/>
    <property type="evidence" value="ECO:0007669"/>
    <property type="project" value="InterPro"/>
</dbReference>
<feature type="domain" description="ABC transporter" evidence="8">
    <location>
        <begin position="4"/>
        <end position="253"/>
    </location>
</feature>